<dbReference type="Proteomes" id="UP000759131">
    <property type="component" value="Unassembled WGS sequence"/>
</dbReference>
<dbReference type="AlphaFoldDB" id="A0A7R9L389"/>
<keyword evidence="5" id="KW-0067">ATP-binding</keyword>
<dbReference type="Gene3D" id="3.30.200.20">
    <property type="entry name" value="Phosphorylase Kinase, domain 1"/>
    <property type="match status" value="1"/>
</dbReference>
<proteinExistence type="predicted"/>
<protein>
    <submittedName>
        <fullName evidence="14">Uncharacterized protein</fullName>
    </submittedName>
</protein>
<evidence type="ECO:0000256" key="10">
    <source>
        <dbReference type="ARBA" id="ARBA00023180"/>
    </source>
</evidence>
<keyword evidence="4" id="KW-0547">Nucleotide-binding</keyword>
<keyword evidence="9" id="KW-0675">Receptor</keyword>
<keyword evidence="2 11" id="KW-0812">Transmembrane</keyword>
<dbReference type="OrthoDB" id="535945at2759"/>
<keyword evidence="6" id="KW-0130">Cell adhesion</keyword>
<organism evidence="14">
    <name type="scientific">Medioppia subpectinata</name>
    <dbReference type="NCBI Taxonomy" id="1979941"/>
    <lineage>
        <taxon>Eukaryota</taxon>
        <taxon>Metazoa</taxon>
        <taxon>Ecdysozoa</taxon>
        <taxon>Arthropoda</taxon>
        <taxon>Chelicerata</taxon>
        <taxon>Arachnida</taxon>
        <taxon>Acari</taxon>
        <taxon>Acariformes</taxon>
        <taxon>Sarcoptiformes</taxon>
        <taxon>Oribatida</taxon>
        <taxon>Brachypylina</taxon>
        <taxon>Oppioidea</taxon>
        <taxon>Oppiidae</taxon>
        <taxon>Medioppia</taxon>
    </lineage>
</organism>
<dbReference type="InterPro" id="IPR003306">
    <property type="entry name" value="WIF"/>
</dbReference>
<feature type="domain" description="Protein kinase" evidence="12">
    <location>
        <begin position="363"/>
        <end position="589"/>
    </location>
</feature>
<dbReference type="SMART" id="SM00469">
    <property type="entry name" value="WIF"/>
    <property type="match status" value="2"/>
</dbReference>
<evidence type="ECO:0000259" key="13">
    <source>
        <dbReference type="PROSITE" id="PS50814"/>
    </source>
</evidence>
<evidence type="ECO:0000256" key="4">
    <source>
        <dbReference type="ARBA" id="ARBA00022741"/>
    </source>
</evidence>
<keyword evidence="7 11" id="KW-1133">Transmembrane helix</keyword>
<dbReference type="PROSITE" id="PS50814">
    <property type="entry name" value="WIF"/>
    <property type="match status" value="2"/>
</dbReference>
<feature type="domain" description="WIF" evidence="13">
    <location>
        <begin position="1"/>
        <end position="69"/>
    </location>
</feature>
<evidence type="ECO:0000256" key="9">
    <source>
        <dbReference type="ARBA" id="ARBA00023170"/>
    </source>
</evidence>
<dbReference type="EMBL" id="OC868952">
    <property type="protein sequence ID" value="CAD7634304.1"/>
    <property type="molecule type" value="Genomic_DNA"/>
</dbReference>
<dbReference type="Pfam" id="PF02019">
    <property type="entry name" value="WIF"/>
    <property type="match status" value="2"/>
</dbReference>
<dbReference type="PANTHER" id="PTHR24416">
    <property type="entry name" value="TYROSINE-PROTEIN KINASE RECEPTOR"/>
    <property type="match status" value="1"/>
</dbReference>
<evidence type="ECO:0000256" key="2">
    <source>
        <dbReference type="ARBA" id="ARBA00022692"/>
    </source>
</evidence>
<dbReference type="GO" id="GO:0043235">
    <property type="term" value="C:receptor complex"/>
    <property type="evidence" value="ECO:0007669"/>
    <property type="project" value="TreeGrafter"/>
</dbReference>
<dbReference type="InterPro" id="IPR000719">
    <property type="entry name" value="Prot_kinase_dom"/>
</dbReference>
<evidence type="ECO:0000256" key="3">
    <source>
        <dbReference type="ARBA" id="ARBA00022729"/>
    </source>
</evidence>
<gene>
    <name evidence="14" type="ORF">OSB1V03_LOCUS14700</name>
</gene>
<comment type="subcellular location">
    <subcellularLocation>
        <location evidence="1">Cell membrane</location>
        <topology evidence="1">Single-pass membrane protein</topology>
    </subcellularLocation>
</comment>
<evidence type="ECO:0000313" key="14">
    <source>
        <dbReference type="EMBL" id="CAD7634304.1"/>
    </source>
</evidence>
<evidence type="ECO:0000256" key="5">
    <source>
        <dbReference type="ARBA" id="ARBA00022840"/>
    </source>
</evidence>
<evidence type="ECO:0000259" key="12">
    <source>
        <dbReference type="PROSITE" id="PS50011"/>
    </source>
</evidence>
<sequence>MGLNAEIYYIRFGKVNDYALKFMVTVPTEMSDLHFTWSTAVPMVEYSIGFRVSDSEALETPKINISDVGYVPNREQGLNAEIYYIRFGKVNDYALKFMVTVPTEMSDLHFTWSTAVPMVEYSIGFRVSDSEALETPKINISDVGYVPNREQVFRVSLICTKKTSAEVEVQIMMNITMPSHMSSNRTELILKRKKICRKSDIKMITKEKDVTKIDDKLRADLQPMSGNSAYESSTGALSIIVACASGFILVVALLALLCYFLYVRSQKGRQTPDGDFTGSLTNMSSTKSGQIYFRVETPNNPTIHKNASHYSSFKGFLNAPPVSLYRTLSVPAHIMHGSHSAANRSSDAMSDRSNELAIERRKILIQQKLNEGTFGQIYSGLFVADFNDMSAESKIMIKTVSDQASRVQISLIMTEGMRFYSLKHRNLLSIIGTCTDDPKRPLLIYPHMNSGNLKLFLQKSSSHKYPNDGQIQTFLTQDLVQMAVQIASAIIYLHKRRLIHRDLATRNCFVQTLDQNSFLVKVSDNALSRDLFPNDYHCLGDNENRPLKWLALESLVKKEFTQFSDVWSFGVTLWELMTLGQQPYFEVDP</sequence>
<evidence type="ECO:0000313" key="15">
    <source>
        <dbReference type="Proteomes" id="UP000759131"/>
    </source>
</evidence>
<evidence type="ECO:0000256" key="1">
    <source>
        <dbReference type="ARBA" id="ARBA00004162"/>
    </source>
</evidence>
<dbReference type="InterPro" id="IPR050122">
    <property type="entry name" value="RTK"/>
</dbReference>
<dbReference type="GO" id="GO:0007409">
    <property type="term" value="P:axonogenesis"/>
    <property type="evidence" value="ECO:0007669"/>
    <property type="project" value="TreeGrafter"/>
</dbReference>
<dbReference type="GO" id="GO:0010976">
    <property type="term" value="P:positive regulation of neuron projection development"/>
    <property type="evidence" value="ECO:0007669"/>
    <property type="project" value="TreeGrafter"/>
</dbReference>
<dbReference type="Gene3D" id="2.60.40.2170">
    <property type="entry name" value="Wnt, WIF domain"/>
    <property type="match status" value="2"/>
</dbReference>
<reference evidence="14" key="1">
    <citation type="submission" date="2020-11" db="EMBL/GenBank/DDBJ databases">
        <authorList>
            <person name="Tran Van P."/>
        </authorList>
    </citation>
    <scope>NUCLEOTIDE SEQUENCE</scope>
</reference>
<dbReference type="Gene3D" id="1.10.510.10">
    <property type="entry name" value="Transferase(Phosphotransferase) domain 1"/>
    <property type="match status" value="1"/>
</dbReference>
<accession>A0A7R9L389</accession>
<dbReference type="Pfam" id="PF07714">
    <property type="entry name" value="PK_Tyr_Ser-Thr"/>
    <property type="match status" value="1"/>
</dbReference>
<dbReference type="GO" id="GO:0051897">
    <property type="term" value="P:positive regulation of phosphatidylinositol 3-kinase/protein kinase B signal transduction"/>
    <property type="evidence" value="ECO:0007669"/>
    <property type="project" value="TreeGrafter"/>
</dbReference>
<keyword evidence="15" id="KW-1185">Reference proteome</keyword>
<dbReference type="SUPFAM" id="SSF56112">
    <property type="entry name" value="Protein kinase-like (PK-like)"/>
    <property type="match status" value="1"/>
</dbReference>
<dbReference type="PRINTS" id="PR00109">
    <property type="entry name" value="TYRKINASE"/>
</dbReference>
<dbReference type="EMBL" id="CAJPIZ010014377">
    <property type="protein sequence ID" value="CAG2114734.1"/>
    <property type="molecule type" value="Genomic_DNA"/>
</dbReference>
<dbReference type="GO" id="GO:0007155">
    <property type="term" value="P:cell adhesion"/>
    <property type="evidence" value="ECO:0007669"/>
    <property type="project" value="UniProtKB-KW"/>
</dbReference>
<dbReference type="GO" id="GO:0004713">
    <property type="term" value="F:protein tyrosine kinase activity"/>
    <property type="evidence" value="ECO:0007669"/>
    <property type="project" value="InterPro"/>
</dbReference>
<dbReference type="GO" id="GO:0005886">
    <property type="term" value="C:plasma membrane"/>
    <property type="evidence" value="ECO:0007669"/>
    <property type="project" value="UniProtKB-SubCell"/>
</dbReference>
<dbReference type="InterPro" id="IPR038677">
    <property type="entry name" value="WIF_sf"/>
</dbReference>
<dbReference type="InterPro" id="IPR020635">
    <property type="entry name" value="Tyr_kinase_cat_dom"/>
</dbReference>
<dbReference type="InterPro" id="IPR008266">
    <property type="entry name" value="Tyr_kinase_AS"/>
</dbReference>
<evidence type="ECO:0000256" key="8">
    <source>
        <dbReference type="ARBA" id="ARBA00023136"/>
    </source>
</evidence>
<dbReference type="SMART" id="SM00219">
    <property type="entry name" value="TyrKc"/>
    <property type="match status" value="1"/>
</dbReference>
<keyword evidence="3" id="KW-0732">Signal</keyword>
<dbReference type="PANTHER" id="PTHR24416:SF349">
    <property type="entry name" value="TYROSINE-PROTEIN KINASE RYK"/>
    <property type="match status" value="1"/>
</dbReference>
<feature type="non-terminal residue" evidence="14">
    <location>
        <position position="589"/>
    </location>
</feature>
<feature type="domain" description="WIF" evidence="13">
    <location>
        <begin position="65"/>
        <end position="196"/>
    </location>
</feature>
<dbReference type="PROSITE" id="PS50011">
    <property type="entry name" value="PROTEIN_KINASE_DOM"/>
    <property type="match status" value="1"/>
</dbReference>
<keyword evidence="8 11" id="KW-0472">Membrane</keyword>
<keyword evidence="10" id="KW-0325">Glycoprotein</keyword>
<dbReference type="GO" id="GO:0007169">
    <property type="term" value="P:cell surface receptor protein tyrosine kinase signaling pathway"/>
    <property type="evidence" value="ECO:0007669"/>
    <property type="project" value="TreeGrafter"/>
</dbReference>
<feature type="transmembrane region" description="Helical" evidence="11">
    <location>
        <begin position="236"/>
        <end position="262"/>
    </location>
</feature>
<dbReference type="GO" id="GO:0005524">
    <property type="term" value="F:ATP binding"/>
    <property type="evidence" value="ECO:0007669"/>
    <property type="project" value="UniProtKB-KW"/>
</dbReference>
<dbReference type="InterPro" id="IPR011009">
    <property type="entry name" value="Kinase-like_dom_sf"/>
</dbReference>
<evidence type="ECO:0000256" key="6">
    <source>
        <dbReference type="ARBA" id="ARBA00022889"/>
    </source>
</evidence>
<evidence type="ECO:0000256" key="7">
    <source>
        <dbReference type="ARBA" id="ARBA00022989"/>
    </source>
</evidence>
<name>A0A7R9L389_9ACAR</name>
<dbReference type="PROSITE" id="PS00109">
    <property type="entry name" value="PROTEIN_KINASE_TYR"/>
    <property type="match status" value="1"/>
</dbReference>
<evidence type="ECO:0000256" key="11">
    <source>
        <dbReference type="SAM" id="Phobius"/>
    </source>
</evidence>
<dbReference type="InterPro" id="IPR001245">
    <property type="entry name" value="Ser-Thr/Tyr_kinase_cat_dom"/>
</dbReference>